<dbReference type="InterPro" id="IPR044878">
    <property type="entry name" value="UbiA_sf"/>
</dbReference>
<evidence type="ECO:0000256" key="5">
    <source>
        <dbReference type="ARBA" id="ARBA00023133"/>
    </source>
</evidence>
<comment type="caution">
    <text evidence="9">The sequence shown here is derived from an EMBL/GenBank/DDBJ whole genome shotgun (WGS) entry which is preliminary data.</text>
</comment>
<keyword evidence="5" id="KW-0350">Heme biosynthesis</keyword>
<keyword evidence="4 8" id="KW-1133">Transmembrane helix</keyword>
<evidence type="ECO:0000256" key="2">
    <source>
        <dbReference type="ARBA" id="ARBA00022679"/>
    </source>
</evidence>
<dbReference type="AlphaFoldDB" id="A0A1V9XVX6"/>
<proteinExistence type="predicted"/>
<dbReference type="STRING" id="418985.A0A1V9XVX6"/>
<keyword evidence="10" id="KW-1185">Reference proteome</keyword>
<keyword evidence="6 8" id="KW-0472">Membrane</keyword>
<dbReference type="InterPro" id="IPR006369">
    <property type="entry name" value="Protohaem_IX_farnesylTrfase"/>
</dbReference>
<keyword evidence="2 9" id="KW-0808">Transferase</keyword>
<evidence type="ECO:0000256" key="4">
    <source>
        <dbReference type="ARBA" id="ARBA00022989"/>
    </source>
</evidence>
<name>A0A1V9XVX6_9ACAR</name>
<evidence type="ECO:0000313" key="10">
    <source>
        <dbReference type="Proteomes" id="UP000192247"/>
    </source>
</evidence>
<dbReference type="Proteomes" id="UP000192247">
    <property type="component" value="Unassembled WGS sequence"/>
</dbReference>
<dbReference type="GO" id="GO:0016020">
    <property type="term" value="C:membrane"/>
    <property type="evidence" value="ECO:0007669"/>
    <property type="project" value="UniProtKB-SubCell"/>
</dbReference>
<comment type="subcellular location">
    <subcellularLocation>
        <location evidence="1">Membrane</location>
        <topology evidence="1">Multi-pass membrane protein</topology>
    </subcellularLocation>
</comment>
<protein>
    <recommendedName>
        <fullName evidence="7">Heme O synthase</fullName>
    </recommendedName>
</protein>
<dbReference type="InterPro" id="IPR000537">
    <property type="entry name" value="UbiA_prenyltransferase"/>
</dbReference>
<evidence type="ECO:0000256" key="1">
    <source>
        <dbReference type="ARBA" id="ARBA00004141"/>
    </source>
</evidence>
<evidence type="ECO:0000256" key="7">
    <source>
        <dbReference type="ARBA" id="ARBA00030253"/>
    </source>
</evidence>
<dbReference type="PANTHER" id="PTHR43448">
    <property type="entry name" value="PROTOHEME IX FARNESYLTRANSFERASE, MITOCHONDRIAL"/>
    <property type="match status" value="1"/>
</dbReference>
<keyword evidence="3 8" id="KW-0812">Transmembrane</keyword>
<dbReference type="PANTHER" id="PTHR43448:SF2">
    <property type="entry name" value="PROTOHEME IX FARNESYLTRANSFERASE, MITOCHONDRIAL"/>
    <property type="match status" value="1"/>
</dbReference>
<dbReference type="Pfam" id="PF01040">
    <property type="entry name" value="UbiA"/>
    <property type="match status" value="1"/>
</dbReference>
<dbReference type="OrthoDB" id="5211at2759"/>
<feature type="transmembrane region" description="Helical" evidence="8">
    <location>
        <begin position="59"/>
        <end position="78"/>
    </location>
</feature>
<accession>A0A1V9XVX6</accession>
<sequence>MASDSTAAKTVPVSAGVPEAQRFQHLGSEEPESALGALTFAAVSGCAGVTALYQGCGPWTAGLGALNLILYTSFYTPLKRRHIINTWVGSVVGAIPPVMGWTAATGTLNTATSLASAVTETAAVSIVTSSSSEKGAIVQTCWP</sequence>
<dbReference type="GO" id="GO:0006784">
    <property type="term" value="P:heme A biosynthetic process"/>
    <property type="evidence" value="ECO:0007669"/>
    <property type="project" value="TreeGrafter"/>
</dbReference>
<organism evidence="9 10">
    <name type="scientific">Tropilaelaps mercedesae</name>
    <dbReference type="NCBI Taxonomy" id="418985"/>
    <lineage>
        <taxon>Eukaryota</taxon>
        <taxon>Metazoa</taxon>
        <taxon>Ecdysozoa</taxon>
        <taxon>Arthropoda</taxon>
        <taxon>Chelicerata</taxon>
        <taxon>Arachnida</taxon>
        <taxon>Acari</taxon>
        <taxon>Parasitiformes</taxon>
        <taxon>Mesostigmata</taxon>
        <taxon>Gamasina</taxon>
        <taxon>Dermanyssoidea</taxon>
        <taxon>Laelapidae</taxon>
        <taxon>Tropilaelaps</taxon>
    </lineage>
</organism>
<dbReference type="GO" id="GO:0005739">
    <property type="term" value="C:mitochondrion"/>
    <property type="evidence" value="ECO:0007669"/>
    <property type="project" value="TreeGrafter"/>
</dbReference>
<reference evidence="9 10" key="1">
    <citation type="journal article" date="2017" name="Gigascience">
        <title>Draft genome of the honey bee ectoparasitic mite, Tropilaelaps mercedesae, is shaped by the parasitic life history.</title>
        <authorList>
            <person name="Dong X."/>
            <person name="Armstrong S.D."/>
            <person name="Xia D."/>
            <person name="Makepeace B.L."/>
            <person name="Darby A.C."/>
            <person name="Kadowaki T."/>
        </authorList>
    </citation>
    <scope>NUCLEOTIDE SEQUENCE [LARGE SCALE GENOMIC DNA]</scope>
    <source>
        <strain evidence="9">Wuxi-XJTLU</strain>
    </source>
</reference>
<dbReference type="GO" id="GO:0008495">
    <property type="term" value="F:protoheme IX farnesyltransferase activity"/>
    <property type="evidence" value="ECO:0007669"/>
    <property type="project" value="InterPro"/>
</dbReference>
<evidence type="ECO:0000256" key="6">
    <source>
        <dbReference type="ARBA" id="ARBA00023136"/>
    </source>
</evidence>
<evidence type="ECO:0000256" key="8">
    <source>
        <dbReference type="SAM" id="Phobius"/>
    </source>
</evidence>
<gene>
    <name evidence="9" type="ORF">BIW11_02883</name>
</gene>
<evidence type="ECO:0000313" key="9">
    <source>
        <dbReference type="EMBL" id="OQR77629.1"/>
    </source>
</evidence>
<dbReference type="EMBL" id="MNPL01003308">
    <property type="protein sequence ID" value="OQR77629.1"/>
    <property type="molecule type" value="Genomic_DNA"/>
</dbReference>
<evidence type="ECO:0000256" key="3">
    <source>
        <dbReference type="ARBA" id="ARBA00022692"/>
    </source>
</evidence>
<dbReference type="Gene3D" id="1.10.357.140">
    <property type="entry name" value="UbiA prenyltransferase"/>
    <property type="match status" value="1"/>
</dbReference>
<dbReference type="InParanoid" id="A0A1V9XVX6"/>